<evidence type="ECO:0000256" key="9">
    <source>
        <dbReference type="ARBA" id="ARBA00022989"/>
    </source>
</evidence>
<evidence type="ECO:0000256" key="7">
    <source>
        <dbReference type="ARBA" id="ARBA00022692"/>
    </source>
</evidence>
<evidence type="ECO:0000256" key="1">
    <source>
        <dbReference type="ARBA" id="ARBA00004374"/>
    </source>
</evidence>
<evidence type="ECO:0000256" key="14">
    <source>
        <dbReference type="ARBA" id="ARBA00048480"/>
    </source>
</evidence>
<dbReference type="Proteomes" id="UP000472277">
    <property type="component" value="Chromosome 29"/>
</dbReference>
<evidence type="ECO:0000259" key="18">
    <source>
        <dbReference type="Pfam" id="PF00755"/>
    </source>
</evidence>
<feature type="transmembrane region" description="Helical" evidence="17">
    <location>
        <begin position="105"/>
        <end position="123"/>
    </location>
</feature>
<keyword evidence="13 16" id="KW-0012">Acyltransferase</keyword>
<feature type="domain" description="Carnitine O-palmitoyltransferase N-terminal" evidence="19">
    <location>
        <begin position="1"/>
        <end position="47"/>
    </location>
</feature>
<feature type="transmembrane region" description="Helical" evidence="17">
    <location>
        <begin position="50"/>
        <end position="70"/>
    </location>
</feature>
<dbReference type="Pfam" id="PF00755">
    <property type="entry name" value="Carn_acyltransf"/>
    <property type="match status" value="1"/>
</dbReference>
<gene>
    <name evidence="20" type="primary">LOC115166773</name>
</gene>
<evidence type="ECO:0000256" key="17">
    <source>
        <dbReference type="SAM" id="Phobius"/>
    </source>
</evidence>
<feature type="active site" description="Proton acceptor" evidence="15">
    <location>
        <position position="474"/>
    </location>
</feature>
<name>A0A673XXU7_SALTR</name>
<protein>
    <recommendedName>
        <fullName evidence="4">carnitine O-palmitoyltransferase</fullName>
        <ecNumber evidence="4">2.3.1.21</ecNumber>
    </recommendedName>
</protein>
<dbReference type="InterPro" id="IPR000542">
    <property type="entry name" value="Carn_acyl_trans"/>
</dbReference>
<dbReference type="GO" id="GO:0009437">
    <property type="term" value="P:carnitine metabolic process"/>
    <property type="evidence" value="ECO:0007669"/>
    <property type="project" value="TreeGrafter"/>
</dbReference>
<evidence type="ECO:0000313" key="21">
    <source>
        <dbReference type="Proteomes" id="UP000472277"/>
    </source>
</evidence>
<dbReference type="EC" id="2.3.1.21" evidence="4"/>
<dbReference type="PROSITE" id="PS00439">
    <property type="entry name" value="ACYLTRANSF_C_1"/>
    <property type="match status" value="1"/>
</dbReference>
<evidence type="ECO:0000259" key="19">
    <source>
        <dbReference type="Pfam" id="PF16484"/>
    </source>
</evidence>
<evidence type="ECO:0000256" key="5">
    <source>
        <dbReference type="ARBA" id="ARBA00022448"/>
    </source>
</evidence>
<dbReference type="GO" id="GO:0006635">
    <property type="term" value="P:fatty acid beta-oxidation"/>
    <property type="evidence" value="ECO:0007669"/>
    <property type="project" value="UniProtKB-UniPathway"/>
</dbReference>
<organism evidence="20 21">
    <name type="scientific">Salmo trutta</name>
    <name type="common">Brown trout</name>
    <dbReference type="NCBI Taxonomy" id="8032"/>
    <lineage>
        <taxon>Eukaryota</taxon>
        <taxon>Metazoa</taxon>
        <taxon>Chordata</taxon>
        <taxon>Craniata</taxon>
        <taxon>Vertebrata</taxon>
        <taxon>Euteleostomi</taxon>
        <taxon>Actinopterygii</taxon>
        <taxon>Neopterygii</taxon>
        <taxon>Teleostei</taxon>
        <taxon>Protacanthopterygii</taxon>
        <taxon>Salmoniformes</taxon>
        <taxon>Salmonidae</taxon>
        <taxon>Salmoninae</taxon>
        <taxon>Salmo</taxon>
    </lineage>
</organism>
<dbReference type="SUPFAM" id="SSF52777">
    <property type="entry name" value="CoA-dependent acyltransferases"/>
    <property type="match status" value="2"/>
</dbReference>
<comment type="pathway">
    <text evidence="2">Lipid metabolism; fatty acid beta-oxidation.</text>
</comment>
<evidence type="ECO:0000256" key="13">
    <source>
        <dbReference type="ARBA" id="ARBA00023315"/>
    </source>
</evidence>
<dbReference type="GO" id="GO:0004095">
    <property type="term" value="F:carnitine O-palmitoyltransferase activity"/>
    <property type="evidence" value="ECO:0007669"/>
    <property type="project" value="UniProtKB-EC"/>
</dbReference>
<dbReference type="AlphaFoldDB" id="A0A673XXU7"/>
<keyword evidence="10" id="KW-0443">Lipid metabolism</keyword>
<dbReference type="PROSITE" id="PS00440">
    <property type="entry name" value="ACYLTRANSF_C_2"/>
    <property type="match status" value="1"/>
</dbReference>
<evidence type="ECO:0000256" key="6">
    <source>
        <dbReference type="ARBA" id="ARBA00022679"/>
    </source>
</evidence>
<evidence type="ECO:0000256" key="2">
    <source>
        <dbReference type="ARBA" id="ARBA00005005"/>
    </source>
</evidence>
<evidence type="ECO:0000256" key="10">
    <source>
        <dbReference type="ARBA" id="ARBA00023098"/>
    </source>
</evidence>
<dbReference type="Ensembl" id="ENSSTUT00000028096.1">
    <property type="protein sequence ID" value="ENSSTUP00000026826.1"/>
    <property type="gene ID" value="ENSSTUG00000011258.1"/>
</dbReference>
<proteinExistence type="inferred from homology"/>
<dbReference type="InterPro" id="IPR023213">
    <property type="entry name" value="CAT-like_dom_sf"/>
</dbReference>
<evidence type="ECO:0000256" key="3">
    <source>
        <dbReference type="ARBA" id="ARBA00005232"/>
    </source>
</evidence>
<keyword evidence="12 17" id="KW-0472">Membrane</keyword>
<keyword evidence="11" id="KW-0496">Mitochondrion</keyword>
<dbReference type="GO" id="GO:0005741">
    <property type="term" value="C:mitochondrial outer membrane"/>
    <property type="evidence" value="ECO:0007669"/>
    <property type="project" value="UniProtKB-SubCell"/>
</dbReference>
<comment type="subcellular location">
    <subcellularLocation>
        <location evidence="1">Mitochondrion outer membrane</location>
        <topology evidence="1">Multi-pass membrane protein</topology>
    </subcellularLocation>
</comment>
<keyword evidence="8" id="KW-0276">Fatty acid metabolism</keyword>
<dbReference type="Gene3D" id="3.30.559.10">
    <property type="entry name" value="Chloramphenicol acetyltransferase-like domain"/>
    <property type="match status" value="1"/>
</dbReference>
<evidence type="ECO:0000256" key="8">
    <source>
        <dbReference type="ARBA" id="ARBA00022832"/>
    </source>
</evidence>
<evidence type="ECO:0000256" key="4">
    <source>
        <dbReference type="ARBA" id="ARBA00013243"/>
    </source>
</evidence>
<feature type="domain" description="Choline/carnitine acyltransferase" evidence="18">
    <location>
        <begin position="176"/>
        <end position="756"/>
    </location>
</feature>
<dbReference type="InterPro" id="IPR032476">
    <property type="entry name" value="CPT_N"/>
</dbReference>
<sequence length="773" mass="88245">MAEAHQAVAFQFTVSPDGIDLQLSHEALRQIYLSGLHSWKKKFIRFKNGVMTGVYPGSPTGLMLVVGLYMGRAKYVQADPSLALFTKVGAHLPVSRYMSFENQQVVGGVLVGTGLWVAIFFTMRTSLKWLLSWHGWMYARHGTVPWRTRIWLVLVKIFSGRRNPQLYSFQTSLPQLPLPSVKDTINRYLESARPLMDDEQYLRMEGLAKDFEKGLGPKLQWYLKLKSWWATNYVSDWWEEYIYLRGRGPIMVNSNYYAMDFLYVFPTSLQAARAGNAIHAIMLYRRMLDRAQIKPLMLQNTIPMCSAQYERMFNTSRIPGVDTDTIQHMQDSRHIVVYHRGRYFKVPMFYDGQVLSPRAVEQQMERILADPSEPQPGEERLAALTAGDRVPWAEAREAYLRQGRNQQALDTVEKAAFFVTLDDTEQRYKAEDPVRSLDSYAKSLLHGKCYDRWFDKSFNLIVFRNGTMGLNAEHSWADAPIIGHLWEHVLSMDPVKLGYTEEGHCKGNPHPSLPGPQRLQWNIPAECQTAIASSLMVAKALADDVDSHIIPFNCFGKGLIKKCRTSPDAFIQIALQLAHFRDKGRFCLTYEASMTRMFREGRTETVRSCTVETCAFVRSMVEDNPRELRLKLLKEAATKHQQLYRLAMTGGGIDRHLFCLYVVSKYLGEDSAFLKEVLSEPWRLSTSQTPLQQVELFDLARHPEYVSSGGGFGPVADDGYGVSYIILGENLINFHISSKHSSPETDSHRFGNHIKQAMLDILALFQLDANPRV</sequence>
<evidence type="ECO:0000256" key="11">
    <source>
        <dbReference type="ARBA" id="ARBA00023128"/>
    </source>
</evidence>
<dbReference type="PANTHER" id="PTHR22589">
    <property type="entry name" value="CARNITINE O-ACYLTRANSFERASE"/>
    <property type="match status" value="1"/>
</dbReference>
<comment type="similarity">
    <text evidence="3 16">Belongs to the carnitine/choline acetyltransferase family.</text>
</comment>
<comment type="catalytic activity">
    <reaction evidence="14">
        <text>(R)-carnitine + hexadecanoyl-CoA = O-hexadecanoyl-(R)-carnitine + CoA</text>
        <dbReference type="Rhea" id="RHEA:12661"/>
        <dbReference type="ChEBI" id="CHEBI:16347"/>
        <dbReference type="ChEBI" id="CHEBI:17490"/>
        <dbReference type="ChEBI" id="CHEBI:57287"/>
        <dbReference type="ChEBI" id="CHEBI:57379"/>
        <dbReference type="EC" id="2.3.1.21"/>
    </reaction>
    <physiologicalReaction direction="left-to-right" evidence="14">
        <dbReference type="Rhea" id="RHEA:12662"/>
    </physiologicalReaction>
</comment>
<dbReference type="FunFam" id="3.30.559.70:FF:000001">
    <property type="entry name" value="Carnitine O-palmitoyltransferase 1, liver isoform"/>
    <property type="match status" value="1"/>
</dbReference>
<dbReference type="GeneTree" id="ENSGT01150000286917"/>
<keyword evidence="5" id="KW-0813">Transport</keyword>
<reference evidence="20" key="1">
    <citation type="submission" date="2025-08" db="UniProtKB">
        <authorList>
            <consortium name="Ensembl"/>
        </authorList>
    </citation>
    <scope>IDENTIFICATION</scope>
</reference>
<evidence type="ECO:0000313" key="20">
    <source>
        <dbReference type="Ensembl" id="ENSSTUP00000026826.1"/>
    </source>
</evidence>
<dbReference type="FunFam" id="3.30.559.10:FF:000042">
    <property type="entry name" value="Carnitine Palmitoyl Transferase"/>
    <property type="match status" value="1"/>
</dbReference>
<dbReference type="InterPro" id="IPR039551">
    <property type="entry name" value="Cho/carn_acyl_trans"/>
</dbReference>
<keyword evidence="7 17" id="KW-0812">Transmembrane</keyword>
<evidence type="ECO:0000256" key="16">
    <source>
        <dbReference type="RuleBase" id="RU003801"/>
    </source>
</evidence>
<dbReference type="Pfam" id="PF16484">
    <property type="entry name" value="CPT_N"/>
    <property type="match status" value="1"/>
</dbReference>
<evidence type="ECO:0000256" key="15">
    <source>
        <dbReference type="PIRSR" id="PIRSR600542-1"/>
    </source>
</evidence>
<keyword evidence="21" id="KW-1185">Reference proteome</keyword>
<reference evidence="20" key="2">
    <citation type="submission" date="2025-09" db="UniProtKB">
        <authorList>
            <consortium name="Ensembl"/>
        </authorList>
    </citation>
    <scope>IDENTIFICATION</scope>
</reference>
<dbReference type="UniPathway" id="UPA00659"/>
<dbReference type="PANTHER" id="PTHR22589:SF55">
    <property type="entry name" value="CARNITINE O-PALMITOYLTRANSFERASE 1, BRAIN ISOFORM"/>
    <property type="match status" value="1"/>
</dbReference>
<dbReference type="Gene3D" id="6.10.250.1760">
    <property type="match status" value="1"/>
</dbReference>
<keyword evidence="9 17" id="KW-1133">Transmembrane helix</keyword>
<dbReference type="Gene3D" id="3.30.559.70">
    <property type="entry name" value="Choline/Carnitine o-acyltransferase, domain 2"/>
    <property type="match status" value="1"/>
</dbReference>
<evidence type="ECO:0000256" key="12">
    <source>
        <dbReference type="ARBA" id="ARBA00023136"/>
    </source>
</evidence>
<dbReference type="InterPro" id="IPR042231">
    <property type="entry name" value="Cho/carn_acyl_trans_2"/>
</dbReference>
<accession>A0A673XXU7</accession>
<keyword evidence="6 16" id="KW-0808">Transferase</keyword>